<comment type="caution">
    <text evidence="3">The sequence shown here is derived from an EMBL/GenBank/DDBJ whole genome shotgun (WGS) entry which is preliminary data.</text>
</comment>
<dbReference type="EMBL" id="PJQM01002658">
    <property type="protein sequence ID" value="RCH93704.1"/>
    <property type="molecule type" value="Genomic_DNA"/>
</dbReference>
<feature type="coiled-coil region" evidence="1">
    <location>
        <begin position="198"/>
        <end position="225"/>
    </location>
</feature>
<gene>
    <name evidence="3" type="ORF">CU098_008888</name>
</gene>
<dbReference type="AlphaFoldDB" id="A0A367JUP9"/>
<name>A0A367JUP9_RHIST</name>
<evidence type="ECO:0000313" key="3">
    <source>
        <dbReference type="EMBL" id="RCH93704.1"/>
    </source>
</evidence>
<sequence>MKPVEHHLPITHDDLFIQLLISQALLDSNDYEILSFEQVESLKKEHQDLQELIATLSRSIQVETRIKNVSRSLGNMHNSRDSALYLEQQTQTNASRLNELMQRYEYMNIKAFDIQETLLKHTAAVLNRGTQAPESGRAEVLNRLRAIVARYDSSSESKDPLALLQSIDRRLSPDDKREPLLNKLRQAEKLLTTLYTQAELYTQKKKAFVAELKQYKDEYQMLQTRQPVKTVPNNQFGKQLEEQRGHFETNLNQQRRQVNESLGRRQEMLQKHAYLETQVTELDREIKEKSRQIDQRDVRITRIKEELKKPSDQAQRALDRREQMWATQRQIVEKNFDTLMMDYDEIITTAMDFDSNRMRYDKKIDSLSSSIQQLEAELIEEKMKRIGQNNNTTDLRKEFRMLISDIKRSHDQRIHQQVQDNLKLRSQLEQLENEQNKLSKGHSIQVQTE</sequence>
<accession>A0A367JUP9</accession>
<evidence type="ECO:0000256" key="1">
    <source>
        <dbReference type="SAM" id="Coils"/>
    </source>
</evidence>
<evidence type="ECO:0000259" key="2">
    <source>
        <dbReference type="Pfam" id="PF15456"/>
    </source>
</evidence>
<keyword evidence="4" id="KW-1185">Reference proteome</keyword>
<feature type="coiled-coil region" evidence="1">
    <location>
        <begin position="357"/>
        <end position="441"/>
    </location>
</feature>
<proteinExistence type="predicted"/>
<reference evidence="3 4" key="1">
    <citation type="journal article" date="2018" name="G3 (Bethesda)">
        <title>Phylogenetic and Phylogenomic Definition of Rhizopus Species.</title>
        <authorList>
            <person name="Gryganskyi A.P."/>
            <person name="Golan J."/>
            <person name="Dolatabadi S."/>
            <person name="Mondo S."/>
            <person name="Robb S."/>
            <person name="Idnurm A."/>
            <person name="Muszewska A."/>
            <person name="Steczkiewicz K."/>
            <person name="Masonjones S."/>
            <person name="Liao H.L."/>
            <person name="Gajdeczka M.T."/>
            <person name="Anike F."/>
            <person name="Vuek A."/>
            <person name="Anishchenko I.M."/>
            <person name="Voigt K."/>
            <person name="de Hoog G.S."/>
            <person name="Smith M.E."/>
            <person name="Heitman J."/>
            <person name="Vilgalys R."/>
            <person name="Stajich J.E."/>
        </authorList>
    </citation>
    <scope>NUCLEOTIDE SEQUENCE [LARGE SCALE GENOMIC DNA]</scope>
    <source>
        <strain evidence="3 4">LSU 92-RS-03</strain>
    </source>
</reference>
<dbReference type="Pfam" id="PF15456">
    <property type="entry name" value="Uds1"/>
    <property type="match status" value="1"/>
</dbReference>
<keyword evidence="1" id="KW-0175">Coiled coil</keyword>
<dbReference type="Proteomes" id="UP000253551">
    <property type="component" value="Unassembled WGS sequence"/>
</dbReference>
<dbReference type="OrthoDB" id="5569911at2759"/>
<protein>
    <recommendedName>
        <fullName evidence="2">Up-regulated during septation protein 1 domain-containing protein</fullName>
    </recommendedName>
</protein>
<dbReference type="InterPro" id="IPR029191">
    <property type="entry name" value="Uds1"/>
</dbReference>
<evidence type="ECO:0000313" key="4">
    <source>
        <dbReference type="Proteomes" id="UP000253551"/>
    </source>
</evidence>
<organism evidence="3 4">
    <name type="scientific">Rhizopus stolonifer</name>
    <name type="common">Rhizopus nigricans</name>
    <dbReference type="NCBI Taxonomy" id="4846"/>
    <lineage>
        <taxon>Eukaryota</taxon>
        <taxon>Fungi</taxon>
        <taxon>Fungi incertae sedis</taxon>
        <taxon>Mucoromycota</taxon>
        <taxon>Mucoromycotina</taxon>
        <taxon>Mucoromycetes</taxon>
        <taxon>Mucorales</taxon>
        <taxon>Mucorineae</taxon>
        <taxon>Rhizopodaceae</taxon>
        <taxon>Rhizopus</taxon>
    </lineage>
</organism>
<feature type="domain" description="Up-regulated during septation protein 1" evidence="2">
    <location>
        <begin position="17"/>
        <end position="127"/>
    </location>
</feature>